<proteinExistence type="predicted"/>
<dbReference type="EMBL" id="JABCIY010000219">
    <property type="protein sequence ID" value="KAF7187932.1"/>
    <property type="molecule type" value="Genomic_DNA"/>
</dbReference>
<dbReference type="OrthoDB" id="3637419at2759"/>
<sequence length="367" mass="41688">LPEELNELILSFLDVDDRNTLAADLHIRRSQYFLTWEKLLDSIIKDAIEPEVEGATPPSWKSFTKIHTVKLSDHGAQRPDVRDLCVLLALPALRTLETDSLAASPDMHLGMETRGPSTVRRLAIRGCRAKADVLTGLFRLTPQLRELSIEWSSRHNNYWRTDWRRIGRALTKLTPALEHLEFTHPIDENFDVGMRESQGLASNDDLEATLAPLGSLKSLKSLRTLTLSTLALFGQNQAQDWPELETLLPQSIEKLEQKVLAKDIYLVGNDRLIATEPYVSRTQSFVIYNCQKDRWISKDGEGALPPKPPRRTETVARFDEAMLRQVITLPPGHREMAIEQMLQMTSHHHGHQVATQLAQVLNDMMDE</sequence>
<name>A0A8H6VEW2_9PEZI</name>
<dbReference type="SUPFAM" id="SSF52047">
    <property type="entry name" value="RNI-like"/>
    <property type="match status" value="1"/>
</dbReference>
<organism evidence="1 2">
    <name type="scientific">Pseudocercospora fuligena</name>
    <dbReference type="NCBI Taxonomy" id="685502"/>
    <lineage>
        <taxon>Eukaryota</taxon>
        <taxon>Fungi</taxon>
        <taxon>Dikarya</taxon>
        <taxon>Ascomycota</taxon>
        <taxon>Pezizomycotina</taxon>
        <taxon>Dothideomycetes</taxon>
        <taxon>Dothideomycetidae</taxon>
        <taxon>Mycosphaerellales</taxon>
        <taxon>Mycosphaerellaceae</taxon>
        <taxon>Pseudocercospora</taxon>
    </lineage>
</organism>
<accession>A0A8H6VEW2</accession>
<keyword evidence="2" id="KW-1185">Reference proteome</keyword>
<dbReference type="InterPro" id="IPR032675">
    <property type="entry name" value="LRR_dom_sf"/>
</dbReference>
<gene>
    <name evidence="1" type="ORF">HII31_10832</name>
</gene>
<dbReference type="Proteomes" id="UP000660729">
    <property type="component" value="Unassembled WGS sequence"/>
</dbReference>
<reference evidence="1" key="1">
    <citation type="submission" date="2020-04" db="EMBL/GenBank/DDBJ databases">
        <title>Draft genome resource of the tomato pathogen Pseudocercospora fuligena.</title>
        <authorList>
            <person name="Zaccaron A."/>
        </authorList>
    </citation>
    <scope>NUCLEOTIDE SEQUENCE</scope>
    <source>
        <strain evidence="1">PF001</strain>
    </source>
</reference>
<evidence type="ECO:0000313" key="2">
    <source>
        <dbReference type="Proteomes" id="UP000660729"/>
    </source>
</evidence>
<evidence type="ECO:0000313" key="1">
    <source>
        <dbReference type="EMBL" id="KAF7187932.1"/>
    </source>
</evidence>
<dbReference type="AlphaFoldDB" id="A0A8H6VEW2"/>
<protein>
    <submittedName>
        <fullName evidence="1">Uncharacterized protein</fullName>
    </submittedName>
</protein>
<dbReference type="Gene3D" id="3.80.10.10">
    <property type="entry name" value="Ribonuclease Inhibitor"/>
    <property type="match status" value="1"/>
</dbReference>
<comment type="caution">
    <text evidence="1">The sequence shown here is derived from an EMBL/GenBank/DDBJ whole genome shotgun (WGS) entry which is preliminary data.</text>
</comment>
<feature type="non-terminal residue" evidence="1">
    <location>
        <position position="1"/>
    </location>
</feature>